<comment type="caution">
    <text evidence="1">The sequence shown here is derived from an EMBL/GenBank/DDBJ whole genome shotgun (WGS) entry which is preliminary data.</text>
</comment>
<accession>A0A397J1X3</accession>
<protein>
    <submittedName>
        <fullName evidence="1">Uncharacterized protein</fullName>
    </submittedName>
</protein>
<evidence type="ECO:0000313" key="1">
    <source>
        <dbReference type="EMBL" id="RHZ82295.1"/>
    </source>
</evidence>
<sequence>MTQNSRITLITPGSLVSELHYGPYSYHWWIISNDNQFIFPIRLGQKSKVRLNDKDFFITIKTGSNDTALLPVYCCQSGLHVITETSPTKAISALYKCRFNTSTRYSGYKVMGWNDENTLKILKEDIQFTPVNIKKLSGTSVAQIEPNRDKNNDDDNIEEQCNSNKKTKTIPGISKWFAWDWPINGNFEGYIRARSLPNIGNWKEFSPAEINTFCGKTNRPNPEFTTPTQSKIPWLSSLPMKKDSIQSNEMYNLLQNKNTQDQMTIDTVFPLKLGWALKENQKMGNKGGGKPSLIHPYEKKQSIFVSRFEEKKCIVEIYQESILKKQFFDKTPDEVWKKIGLLQKFTGVQLFGLDNPIIEKLIQQYQVPKCTPDDWNNEFILKQLFDYYVKRRTIANADWRSFFKTWNESENPVIELEPSLCAIYPSGYEFNDRELGAWKTMLHAIGATNITPWSQEESQHQLWTKSANGQTEKVIFATLYQRGFLISIPKNMPNTTQTFWKCFEQALANNPIIEKLIQQYQVPKCTPDDWNNEFILKQLFDYYVKRRTIANADWRSFFKTWNESENPVIELEPSLCAIYPSGYEFNDRELGAWKTMLHAIGATNITPWSQEESQHQLWTKSANGQTEKVIFATLYQRGFLISIPKNMPNTTQTFWKCFEQALAKLMQNLNVGSHTILESRKHACSNGYGAPVLVKPVIHKQRFTPEMLKQIENFLNYKEFVNMSSYKTDLQDTKKALLERFSEEYPNGIRRTSFMTCLNEGQFVYRENLGGLYSACNDCGYMIFGDIGVMISAHIMDNFLKKRLLKQSQELRRYIQRQYSKELEISTDGTAIHNSCIRALNEEHFETLDLYKQKLIAWMAHHARKTYLNIHVRTNLEELDGEDAIIIVDYKMKILPQSARETKAEFFGKRDAWYMASSLYTVFETINPKPKWVTIMSDNEMHYHCTELMLIIGKWKEWYNIIPRKWVFLEAGEAKTAINSHHAQISQAIKRYVKLGYDINAGDNIESAIKNIADKEKLGTITGISNYQEWTWPTNEENSGYIFARALPEIGEWKIWSSEKIKKIIKKRRIEKPNPTYSQHSNPILTDITNITSQEIVQEIVYEPSVKRMTMEVKKLLEIMFHSGTANPRQKFNAQQMHEELLRCAKISKIEKNKIPKVTTISNWITVFSRKWKEAMALRSLEENINLENL</sequence>
<evidence type="ECO:0000313" key="2">
    <source>
        <dbReference type="Proteomes" id="UP000266861"/>
    </source>
</evidence>
<keyword evidence="2" id="KW-1185">Reference proteome</keyword>
<name>A0A397J1X3_9GLOM</name>
<reference evidence="1 2" key="1">
    <citation type="submission" date="2018-08" db="EMBL/GenBank/DDBJ databases">
        <title>Genome and evolution of the arbuscular mycorrhizal fungus Diversispora epigaea (formerly Glomus versiforme) and its bacterial endosymbionts.</title>
        <authorList>
            <person name="Sun X."/>
            <person name="Fei Z."/>
            <person name="Harrison M."/>
        </authorList>
    </citation>
    <scope>NUCLEOTIDE SEQUENCE [LARGE SCALE GENOMIC DNA]</scope>
    <source>
        <strain evidence="1 2">IT104</strain>
    </source>
</reference>
<proteinExistence type="predicted"/>
<dbReference type="AlphaFoldDB" id="A0A397J1X3"/>
<dbReference type="EMBL" id="PQFF01000102">
    <property type="protein sequence ID" value="RHZ82295.1"/>
    <property type="molecule type" value="Genomic_DNA"/>
</dbReference>
<gene>
    <name evidence="1" type="ORF">Glove_109g253</name>
</gene>
<dbReference type="Proteomes" id="UP000266861">
    <property type="component" value="Unassembled WGS sequence"/>
</dbReference>
<organism evidence="1 2">
    <name type="scientific">Diversispora epigaea</name>
    <dbReference type="NCBI Taxonomy" id="1348612"/>
    <lineage>
        <taxon>Eukaryota</taxon>
        <taxon>Fungi</taxon>
        <taxon>Fungi incertae sedis</taxon>
        <taxon>Mucoromycota</taxon>
        <taxon>Glomeromycotina</taxon>
        <taxon>Glomeromycetes</taxon>
        <taxon>Diversisporales</taxon>
        <taxon>Diversisporaceae</taxon>
        <taxon>Diversispora</taxon>
    </lineage>
</organism>